<dbReference type="InterPro" id="IPR044946">
    <property type="entry name" value="Restrct_endonuc_typeI_TRD_sf"/>
</dbReference>
<accession>A0A2W5TYP8</accession>
<comment type="caution">
    <text evidence="3">The sequence shown here is derived from an EMBL/GenBank/DDBJ whole genome shotgun (WGS) entry which is preliminary data.</text>
</comment>
<evidence type="ECO:0000256" key="1">
    <source>
        <dbReference type="ARBA" id="ARBA00022747"/>
    </source>
</evidence>
<dbReference type="PANTHER" id="PTHR30408:SF12">
    <property type="entry name" value="TYPE I RESTRICTION ENZYME MJAVIII SPECIFICITY SUBUNIT"/>
    <property type="match status" value="1"/>
</dbReference>
<name>A0A2W5TYP8_9BACT</name>
<reference evidence="3 4" key="1">
    <citation type="submission" date="2017-08" db="EMBL/GenBank/DDBJ databases">
        <title>Infants hospitalized years apart are colonized by the same room-sourced microbial strains.</title>
        <authorList>
            <person name="Brooks B."/>
            <person name="Olm M.R."/>
            <person name="Firek B.A."/>
            <person name="Baker R."/>
            <person name="Thomas B.C."/>
            <person name="Morowitz M.J."/>
            <person name="Banfield J.F."/>
        </authorList>
    </citation>
    <scope>NUCLEOTIDE SEQUENCE [LARGE SCALE GENOMIC DNA]</scope>
    <source>
        <strain evidence="3">S2_003_000_R2_14</strain>
    </source>
</reference>
<proteinExistence type="predicted"/>
<dbReference type="InterPro" id="IPR052021">
    <property type="entry name" value="Type-I_RS_S_subunit"/>
</dbReference>
<evidence type="ECO:0000313" key="4">
    <source>
        <dbReference type="Proteomes" id="UP000249061"/>
    </source>
</evidence>
<dbReference type="EMBL" id="QFQP01000001">
    <property type="protein sequence ID" value="PZR18333.1"/>
    <property type="molecule type" value="Genomic_DNA"/>
</dbReference>
<protein>
    <recommendedName>
        <fullName evidence="5">Restriction endonuclease subunit S</fullName>
    </recommendedName>
</protein>
<dbReference type="PANTHER" id="PTHR30408">
    <property type="entry name" value="TYPE-1 RESTRICTION ENZYME ECOKI SPECIFICITY PROTEIN"/>
    <property type="match status" value="1"/>
</dbReference>
<dbReference type="AlphaFoldDB" id="A0A2W5TYP8"/>
<keyword evidence="1" id="KW-0680">Restriction system</keyword>
<dbReference type="Gene3D" id="3.90.220.20">
    <property type="entry name" value="DNA methylase specificity domains"/>
    <property type="match status" value="2"/>
</dbReference>
<dbReference type="SUPFAM" id="SSF116734">
    <property type="entry name" value="DNA methylase specificity domain"/>
    <property type="match status" value="2"/>
</dbReference>
<sequence>MLKGSGGTKEDITDAGVPCVRYGDIYTTHGLFIETARSHVSLDRSRDYTRLAYGDVLFAASGEKLEEIGKSAVNLMKGSACCGGDLILLRPHETNSSRFLGYACDSTTSILQKASMGRGTTVKHIYPDELRNLVLFMPPFGERAAIADFLDREVAKIDALVAEQERLIELLKEKRQAVISHAVTKGLNPNAPMKDSGIEWLGQIPAHWTLTKANAVTTFLTSGPRGWSERVGDSGALFIQSGDLNDSLGVEFGSANRVLVGSDAEAARTRLQDGDVVVCITGAKTGNVAVCVVVPEESYVNQHVCLLRPSPAMNPVFFAASLKSSSGQTYFDLAQYGLKQGLSLQNVKDAPTLVPPRAEQDAIVESIARWSRDFDALELAAGTSIGLMAERRAALISAAVTGQIDVRPESQRTAA</sequence>
<evidence type="ECO:0000256" key="2">
    <source>
        <dbReference type="ARBA" id="ARBA00023125"/>
    </source>
</evidence>
<dbReference type="GO" id="GO:0009307">
    <property type="term" value="P:DNA restriction-modification system"/>
    <property type="evidence" value="ECO:0007669"/>
    <property type="project" value="UniProtKB-KW"/>
</dbReference>
<dbReference type="Proteomes" id="UP000249061">
    <property type="component" value="Unassembled WGS sequence"/>
</dbReference>
<gene>
    <name evidence="3" type="ORF">DI536_00150</name>
</gene>
<keyword evidence="2" id="KW-0238">DNA-binding</keyword>
<dbReference type="Gene3D" id="1.10.287.1120">
    <property type="entry name" value="Bipartite methylase S protein"/>
    <property type="match status" value="1"/>
</dbReference>
<organism evidence="3 4">
    <name type="scientific">Archangium gephyra</name>
    <dbReference type="NCBI Taxonomy" id="48"/>
    <lineage>
        <taxon>Bacteria</taxon>
        <taxon>Pseudomonadati</taxon>
        <taxon>Myxococcota</taxon>
        <taxon>Myxococcia</taxon>
        <taxon>Myxococcales</taxon>
        <taxon>Cystobacterineae</taxon>
        <taxon>Archangiaceae</taxon>
        <taxon>Archangium</taxon>
    </lineage>
</organism>
<dbReference type="GO" id="GO:0003677">
    <property type="term" value="F:DNA binding"/>
    <property type="evidence" value="ECO:0007669"/>
    <property type="project" value="UniProtKB-KW"/>
</dbReference>
<evidence type="ECO:0000313" key="3">
    <source>
        <dbReference type="EMBL" id="PZR18333.1"/>
    </source>
</evidence>
<evidence type="ECO:0008006" key="5">
    <source>
        <dbReference type="Google" id="ProtNLM"/>
    </source>
</evidence>